<evidence type="ECO:0000256" key="5">
    <source>
        <dbReference type="ARBA" id="ARBA00023157"/>
    </source>
</evidence>
<protein>
    <submittedName>
        <fullName evidence="7 8">Odorant-binding protein</fullName>
    </submittedName>
</protein>
<dbReference type="OMA" id="IARYSNM"/>
<dbReference type="Proteomes" id="UP000002320">
    <property type="component" value="Unassembled WGS sequence"/>
</dbReference>
<dbReference type="EnsemblMetazoa" id="CPIJ001690-RA">
    <property type="protein sequence ID" value="CPIJ001690-PA"/>
    <property type="gene ID" value="CPIJ001690"/>
</dbReference>
<keyword evidence="4 6" id="KW-0732">Signal</keyword>
<sequence length="308" mass="35736">MKTFKSLLAIVAISAIFVVLPVQGANHWTPALKKSLSEAQEQCATYLRLDSDTLARYIREGYPCEDQVRKLVRCTLLNLNVWDDETGVKTHAIVNFFTPIQSDTCYQSRTDNCLRENVDPLPIVQVEQRAYQAFQCYYRYYGNVVEEPQYIPNSLETRREFFRDAVTIANIPRPIVEQFSIGKLIDEEHFRNVLYVHCIRAGYYDPKYGFNLKHVATEFNVTDILSEKVEQCQRQVREQCYEEPQRMWQTFKQCHDHQEAGYQIAQLAAKEYLEETEPLCGDAHGTGYIAGFKSSPFPKLNFCYNGQC</sequence>
<evidence type="ECO:0000313" key="7">
    <source>
        <dbReference type="EMBL" id="EDS31289.1"/>
    </source>
</evidence>
<dbReference type="OrthoDB" id="5978988at2759"/>
<accession>B0W3E6</accession>
<evidence type="ECO:0000256" key="1">
    <source>
        <dbReference type="ARBA" id="ARBA00004613"/>
    </source>
</evidence>
<dbReference type="InterPro" id="IPR006170">
    <property type="entry name" value="PBP/GOBP"/>
</dbReference>
<gene>
    <name evidence="8" type="primary">6032665</name>
    <name evidence="7" type="ORF">CpipJ_CPIJ001690</name>
</gene>
<evidence type="ECO:0000313" key="8">
    <source>
        <dbReference type="EnsemblMetazoa" id="CPIJ001690-PA"/>
    </source>
</evidence>
<keyword evidence="3" id="KW-0964">Secreted</keyword>
<dbReference type="HOGENOM" id="CLU_057764_1_1_1"/>
<comment type="subcellular location">
    <subcellularLocation>
        <location evidence="1">Secreted</location>
    </subcellularLocation>
</comment>
<dbReference type="InterPro" id="IPR036728">
    <property type="entry name" value="PBP_GOBP_sf"/>
</dbReference>
<feature type="chain" id="PRO_5011407355" evidence="6">
    <location>
        <begin position="25"/>
        <end position="308"/>
    </location>
</feature>
<reference evidence="7" key="1">
    <citation type="submission" date="2007-03" db="EMBL/GenBank/DDBJ databases">
        <title>Annotation of Culex pipiens quinquefasciatus.</title>
        <authorList>
            <consortium name="The Broad Institute Genome Sequencing Platform"/>
            <person name="Atkinson P.W."/>
            <person name="Hemingway J."/>
            <person name="Christensen B.M."/>
            <person name="Higgs S."/>
            <person name="Kodira C."/>
            <person name="Hannick L."/>
            <person name="Megy K."/>
            <person name="O'Leary S."/>
            <person name="Pearson M."/>
            <person name="Haas B.J."/>
            <person name="Mauceli E."/>
            <person name="Wortman J.R."/>
            <person name="Lee N.H."/>
            <person name="Guigo R."/>
            <person name="Stanke M."/>
            <person name="Alvarado L."/>
            <person name="Amedeo P."/>
            <person name="Antoine C.H."/>
            <person name="Arensburger P."/>
            <person name="Bidwell S.L."/>
            <person name="Crawford M."/>
            <person name="Camaro F."/>
            <person name="Devon K."/>
            <person name="Engels R."/>
            <person name="Hammond M."/>
            <person name="Howarth C."/>
            <person name="Koehrsen M."/>
            <person name="Lawson D."/>
            <person name="Montgomery P."/>
            <person name="Nene V."/>
            <person name="Nusbaum C."/>
            <person name="Puiu D."/>
            <person name="Romero-Severson J."/>
            <person name="Severson D.W."/>
            <person name="Shumway M."/>
            <person name="Sisk P."/>
            <person name="Stolte C."/>
            <person name="Zeng Q."/>
            <person name="Eisenstadt E."/>
            <person name="Fraser-Liggett C."/>
            <person name="Strausberg R."/>
            <person name="Galagan J."/>
            <person name="Birren B."/>
            <person name="Collins F.H."/>
        </authorList>
    </citation>
    <scope>NUCLEOTIDE SEQUENCE [LARGE SCALE GENOMIC DNA]</scope>
    <source>
        <strain evidence="7">JHB</strain>
    </source>
</reference>
<dbReference type="PANTHER" id="PTHR11857">
    <property type="entry name" value="ODORANT BINDING PROTEIN-RELATED"/>
    <property type="match status" value="1"/>
</dbReference>
<dbReference type="VEuPathDB" id="VectorBase:CQUJHB014920"/>
<dbReference type="PANTHER" id="PTHR11857:SF46">
    <property type="entry name" value="GENERAL ODORANT-BINDING PROTEIN 99A-RELATED"/>
    <property type="match status" value="1"/>
</dbReference>
<dbReference type="eggNOG" id="ENOG502T6WE">
    <property type="taxonomic scope" value="Eukaryota"/>
</dbReference>
<feature type="signal peptide" evidence="6">
    <location>
        <begin position="1"/>
        <end position="24"/>
    </location>
</feature>
<dbReference type="InParanoid" id="B0W3E6"/>
<keyword evidence="5" id="KW-1015">Disulfide bond</keyword>
<evidence type="ECO:0000256" key="2">
    <source>
        <dbReference type="ARBA" id="ARBA00008098"/>
    </source>
</evidence>
<dbReference type="GO" id="GO:0007608">
    <property type="term" value="P:sensory perception of smell"/>
    <property type="evidence" value="ECO:0007669"/>
    <property type="project" value="TreeGrafter"/>
</dbReference>
<reference evidence="8" key="2">
    <citation type="submission" date="2021-02" db="UniProtKB">
        <authorList>
            <consortium name="EnsemblMetazoa"/>
        </authorList>
    </citation>
    <scope>IDENTIFICATION</scope>
    <source>
        <strain evidence="8">JHB</strain>
    </source>
</reference>
<dbReference type="EMBL" id="DS231831">
    <property type="protein sequence ID" value="EDS31289.1"/>
    <property type="molecule type" value="Genomic_DNA"/>
</dbReference>
<evidence type="ECO:0000256" key="4">
    <source>
        <dbReference type="ARBA" id="ARBA00022729"/>
    </source>
</evidence>
<dbReference type="CDD" id="cd23992">
    <property type="entry name" value="PBP_GOBP"/>
    <property type="match status" value="1"/>
</dbReference>
<comment type="similarity">
    <text evidence="2">Belongs to the PBP/GOBP family.</text>
</comment>
<dbReference type="AlphaFoldDB" id="B0W3E6"/>
<keyword evidence="9" id="KW-1185">Reference proteome</keyword>
<dbReference type="GO" id="GO:0005549">
    <property type="term" value="F:odorant binding"/>
    <property type="evidence" value="ECO:0007669"/>
    <property type="project" value="InterPro"/>
</dbReference>
<evidence type="ECO:0000256" key="6">
    <source>
        <dbReference type="SAM" id="SignalP"/>
    </source>
</evidence>
<dbReference type="KEGG" id="cqu:CpipJ_CPIJ001690"/>
<dbReference type="Pfam" id="PF01395">
    <property type="entry name" value="PBP_GOBP"/>
    <property type="match status" value="1"/>
</dbReference>
<dbReference type="VEuPathDB" id="VectorBase:CPIJ001690"/>
<dbReference type="GO" id="GO:0005615">
    <property type="term" value="C:extracellular space"/>
    <property type="evidence" value="ECO:0007669"/>
    <property type="project" value="TreeGrafter"/>
</dbReference>
<name>B0W3E6_CULQU</name>
<organism>
    <name type="scientific">Culex quinquefasciatus</name>
    <name type="common">Southern house mosquito</name>
    <name type="synonym">Culex pungens</name>
    <dbReference type="NCBI Taxonomy" id="7176"/>
    <lineage>
        <taxon>Eukaryota</taxon>
        <taxon>Metazoa</taxon>
        <taxon>Ecdysozoa</taxon>
        <taxon>Arthropoda</taxon>
        <taxon>Hexapoda</taxon>
        <taxon>Insecta</taxon>
        <taxon>Pterygota</taxon>
        <taxon>Neoptera</taxon>
        <taxon>Endopterygota</taxon>
        <taxon>Diptera</taxon>
        <taxon>Nematocera</taxon>
        <taxon>Culicoidea</taxon>
        <taxon>Culicidae</taxon>
        <taxon>Culicinae</taxon>
        <taxon>Culicini</taxon>
        <taxon>Culex</taxon>
        <taxon>Culex</taxon>
    </lineage>
</organism>
<evidence type="ECO:0000313" key="9">
    <source>
        <dbReference type="Proteomes" id="UP000002320"/>
    </source>
</evidence>
<dbReference type="Gene3D" id="1.10.238.20">
    <property type="entry name" value="Pheromone/general odorant binding protein domain"/>
    <property type="match status" value="1"/>
</dbReference>
<proteinExistence type="inferred from homology"/>
<evidence type="ECO:0000256" key="3">
    <source>
        <dbReference type="ARBA" id="ARBA00022525"/>
    </source>
</evidence>
<dbReference type="SUPFAM" id="SSF47565">
    <property type="entry name" value="Insect pheromone/odorant-binding proteins"/>
    <property type="match status" value="1"/>
</dbReference>